<comment type="subcellular location">
    <subcellularLocation>
        <location evidence="3">Secreted</location>
    </subcellularLocation>
    <subcellularLocation>
        <location evidence="3">Bacterial flagellum</location>
    </subcellularLocation>
</comment>
<organism evidence="6 7">
    <name type="scientific">Devosia enhydra</name>
    <dbReference type="NCBI Taxonomy" id="665118"/>
    <lineage>
        <taxon>Bacteria</taxon>
        <taxon>Pseudomonadati</taxon>
        <taxon>Pseudomonadota</taxon>
        <taxon>Alphaproteobacteria</taxon>
        <taxon>Hyphomicrobiales</taxon>
        <taxon>Devosiaceae</taxon>
        <taxon>Devosia</taxon>
    </lineage>
</organism>
<feature type="domain" description="Flagellin N-terminal" evidence="4">
    <location>
        <begin position="13"/>
        <end position="108"/>
    </location>
</feature>
<dbReference type="AlphaFoldDB" id="A0A1K2HUZ9"/>
<accession>A0A1K2HUZ9</accession>
<dbReference type="InterPro" id="IPR001029">
    <property type="entry name" value="Flagellin_N"/>
</dbReference>
<comment type="function">
    <text evidence="3">Flagellin is the subunit protein which polymerizes to form the filaments of bacterial flagella.</text>
</comment>
<keyword evidence="3" id="KW-0964">Secreted</keyword>
<keyword evidence="2 3" id="KW-0975">Bacterial flagellum</keyword>
<evidence type="ECO:0000313" key="7">
    <source>
        <dbReference type="Proteomes" id="UP000183447"/>
    </source>
</evidence>
<dbReference type="Pfam" id="PF00669">
    <property type="entry name" value="Flagellin_N"/>
    <property type="match status" value="1"/>
</dbReference>
<dbReference type="Gene3D" id="1.20.1330.10">
    <property type="entry name" value="f41 fragment of flagellin, N-terminal domain"/>
    <property type="match status" value="1"/>
</dbReference>
<evidence type="ECO:0000259" key="5">
    <source>
        <dbReference type="Pfam" id="PF00700"/>
    </source>
</evidence>
<evidence type="ECO:0000256" key="3">
    <source>
        <dbReference type="RuleBase" id="RU362073"/>
    </source>
</evidence>
<dbReference type="GO" id="GO:0005576">
    <property type="term" value="C:extracellular region"/>
    <property type="evidence" value="ECO:0007669"/>
    <property type="project" value="UniProtKB-SubCell"/>
</dbReference>
<dbReference type="InterPro" id="IPR046358">
    <property type="entry name" value="Flagellin_C"/>
</dbReference>
<evidence type="ECO:0000256" key="2">
    <source>
        <dbReference type="ARBA" id="ARBA00023143"/>
    </source>
</evidence>
<keyword evidence="6" id="KW-0282">Flagellum</keyword>
<proteinExistence type="inferred from homology"/>
<keyword evidence="6" id="KW-0969">Cilium</keyword>
<sequence length="387" mass="39572">MADVTLSKAVRSNLLSLQSTAAAMGKTQERLATGLKVNSALDNPTNFFTASSLNSRASDLNQLLDSVSNAVQTIAAADKGLTAITKLVESAQATARQALQTSATVETSTTTGAAPEELARVVGGTYAAPSGSNATLTINGSDVTITDGANIATAVQAINDANITGVTASVGTGTDSGKIVLTGSANTDIAVTTATAGFAGTESDTYTAANPGTTTTSTSANPKREELRTQYNDLLSQIDQLAKDSGFNGVNLLDGDSLEVLFNEDGSSKLAVTGVTFNAAGLGLDALASGDFDNNSDINATLNDLKAGIDSLRTQAAKFGSNLSVVETRQDFTKNMINVLETGAANLTLADSNEEAANLLALQTRQQLSSTALSLASQADQNVLRLF</sequence>
<name>A0A1K2HUZ9_9HYPH</name>
<gene>
    <name evidence="6" type="ORF">SAMN02983003_0526</name>
</gene>
<evidence type="ECO:0000259" key="4">
    <source>
        <dbReference type="Pfam" id="PF00669"/>
    </source>
</evidence>
<evidence type="ECO:0000313" key="6">
    <source>
        <dbReference type="EMBL" id="SFZ81486.1"/>
    </source>
</evidence>
<dbReference type="STRING" id="665118.SAMN02983003_0526"/>
<keyword evidence="7" id="KW-1185">Reference proteome</keyword>
<dbReference type="Pfam" id="PF00700">
    <property type="entry name" value="Flagellin_C"/>
    <property type="match status" value="1"/>
</dbReference>
<protein>
    <recommendedName>
        <fullName evidence="3">Flagellin</fullName>
    </recommendedName>
</protein>
<dbReference type="EMBL" id="FPKU01000001">
    <property type="protein sequence ID" value="SFZ81486.1"/>
    <property type="molecule type" value="Genomic_DNA"/>
</dbReference>
<keyword evidence="6" id="KW-0966">Cell projection</keyword>
<dbReference type="GO" id="GO:0009288">
    <property type="term" value="C:bacterial-type flagellum"/>
    <property type="evidence" value="ECO:0007669"/>
    <property type="project" value="UniProtKB-SubCell"/>
</dbReference>
<dbReference type="SUPFAM" id="SSF64518">
    <property type="entry name" value="Phase 1 flagellin"/>
    <property type="match status" value="1"/>
</dbReference>
<dbReference type="PANTHER" id="PTHR42792">
    <property type="entry name" value="FLAGELLIN"/>
    <property type="match status" value="1"/>
</dbReference>
<comment type="similarity">
    <text evidence="1 3">Belongs to the bacterial flagellin family.</text>
</comment>
<dbReference type="PANTHER" id="PTHR42792:SF2">
    <property type="entry name" value="FLAGELLIN"/>
    <property type="match status" value="1"/>
</dbReference>
<dbReference type="RefSeq" id="WP_072338837.1">
    <property type="nucleotide sequence ID" value="NZ_FPKU01000001.1"/>
</dbReference>
<evidence type="ECO:0000256" key="1">
    <source>
        <dbReference type="ARBA" id="ARBA00005709"/>
    </source>
</evidence>
<dbReference type="InterPro" id="IPR001492">
    <property type="entry name" value="Flagellin"/>
</dbReference>
<feature type="domain" description="Flagellin C-terminal" evidence="5">
    <location>
        <begin position="309"/>
        <end position="387"/>
    </location>
</feature>
<dbReference type="GO" id="GO:0005198">
    <property type="term" value="F:structural molecule activity"/>
    <property type="evidence" value="ECO:0007669"/>
    <property type="project" value="UniProtKB-UniRule"/>
</dbReference>
<dbReference type="Proteomes" id="UP000183447">
    <property type="component" value="Unassembled WGS sequence"/>
</dbReference>
<reference evidence="6 7" key="1">
    <citation type="submission" date="2016-11" db="EMBL/GenBank/DDBJ databases">
        <authorList>
            <person name="Jaros S."/>
            <person name="Januszkiewicz K."/>
            <person name="Wedrychowicz H."/>
        </authorList>
    </citation>
    <scope>NUCLEOTIDE SEQUENCE [LARGE SCALE GENOMIC DNA]</scope>
    <source>
        <strain evidence="6 7">ATCC 23634</strain>
    </source>
</reference>